<evidence type="ECO:0000256" key="1">
    <source>
        <dbReference type="SAM" id="MobiDB-lite"/>
    </source>
</evidence>
<protein>
    <submittedName>
        <fullName evidence="4">Uncharacterized 2Fe-2 and 4Fe-4S clusters-containing protein, contains DUF4445 domain</fullName>
    </submittedName>
</protein>
<dbReference type="RefSeq" id="WP_072311216.1">
    <property type="nucleotide sequence ID" value="NZ_FPIW01000004.1"/>
</dbReference>
<dbReference type="InterPro" id="IPR052911">
    <property type="entry name" value="Corrinoid_activation_enz"/>
</dbReference>
<proteinExistence type="predicted"/>
<comment type="caution">
    <text evidence="4">The sequence shown here is derived from an EMBL/GenBank/DDBJ whole genome shotgun (WGS) entry which is preliminary data.</text>
</comment>
<dbReference type="InterPro" id="IPR027980">
    <property type="entry name" value="RACo_C"/>
</dbReference>
<dbReference type="PANTHER" id="PTHR42895">
    <property type="entry name" value="IRON-SULFUR CLUSTER-BINDING PROTEIN-RELATED"/>
    <property type="match status" value="1"/>
</dbReference>
<dbReference type="InterPro" id="IPR042259">
    <property type="entry name" value="Raco-like_middle_sf"/>
</dbReference>
<evidence type="ECO:0000259" key="2">
    <source>
        <dbReference type="Pfam" id="PF14574"/>
    </source>
</evidence>
<sequence length="639" mass="66276">MLLRIFSAASGKANPVEGASVPLLELAAAPGDSLSRAIWLSGLLPPLPLCGGLGRCGRCRVRFSSPVPPPLPAEAEVFSVWELEQGWRLACRRQVPDAAQLDIALPPENLAGHAELPVRPDGEYPQPASAPTGEGALPASPAGLVPLALAVDLGTTSVYWRAVRLPEACRKSDACGQARNGLPVRGCVPARSAPCGIAAGKYSGAPEVMGQGHFLNPQAGAGADVMSRLAVARHEPGRAVLSRLARQSLLRVADSLERGGMGRVERLCVAANTAMTDIFLDRPVEGLCAAPYRLEHQGHEWADVPGFPPVYIPPLPAPFAGGDVSAGLAALLAADVPRPFVLADLGTNGELALMDEAGGLLLASVPLGPALEGIGPQCGQLAGPGVITDFSLAPTGLEAHFFMPEPHAAAKPGPVPDAMPDTVWGTVPHGGHCPCPACQTATGETERRDPAEGALPPVRGISATGYVSLLAVLLRVGLLREDGAFVPDPAMPLARRLAVALEAGNGSGGARLRLPYGQWLCAADVEELLKVKAAFALALESLLAAAGLAPQDVSSLCLAGALGEHVRAHDLQTIGLISPALAPRLRAVGNASLDGAALLAVHPRHREELARLCARANVLSLVDEKNFHQNYLRHMRFGA</sequence>
<dbReference type="Pfam" id="PF14574">
    <property type="entry name" value="RACo_C_ter"/>
    <property type="match status" value="1"/>
</dbReference>
<dbReference type="Proteomes" id="UP000182680">
    <property type="component" value="Unassembled WGS sequence"/>
</dbReference>
<dbReference type="GO" id="GO:0051536">
    <property type="term" value="F:iron-sulfur cluster binding"/>
    <property type="evidence" value="ECO:0007669"/>
    <property type="project" value="InterPro"/>
</dbReference>
<evidence type="ECO:0000259" key="3">
    <source>
        <dbReference type="Pfam" id="PF17651"/>
    </source>
</evidence>
<dbReference type="InterPro" id="IPR041414">
    <property type="entry name" value="Raco-like_middle"/>
</dbReference>
<gene>
    <name evidence="4" type="ORF">SAMN02910291_00403</name>
</gene>
<feature type="region of interest" description="Disordered" evidence="1">
    <location>
        <begin position="112"/>
        <end position="137"/>
    </location>
</feature>
<dbReference type="Gene3D" id="3.10.20.30">
    <property type="match status" value="1"/>
</dbReference>
<dbReference type="AlphaFoldDB" id="A0AA94L1A5"/>
<dbReference type="Pfam" id="PF17651">
    <property type="entry name" value="Raco_middle"/>
    <property type="match status" value="1"/>
</dbReference>
<dbReference type="EMBL" id="FPIW01000004">
    <property type="protein sequence ID" value="SFW21139.1"/>
    <property type="molecule type" value="Genomic_DNA"/>
</dbReference>
<organism evidence="4 5">
    <name type="scientific">Desulfovibrio desulfuricans</name>
    <dbReference type="NCBI Taxonomy" id="876"/>
    <lineage>
        <taxon>Bacteria</taxon>
        <taxon>Pseudomonadati</taxon>
        <taxon>Thermodesulfobacteriota</taxon>
        <taxon>Desulfovibrionia</taxon>
        <taxon>Desulfovibrionales</taxon>
        <taxon>Desulfovibrionaceae</taxon>
        <taxon>Desulfovibrio</taxon>
    </lineage>
</organism>
<dbReference type="InterPro" id="IPR012675">
    <property type="entry name" value="Beta-grasp_dom_sf"/>
</dbReference>
<dbReference type="SUPFAM" id="SSF54292">
    <property type="entry name" value="2Fe-2S ferredoxin-like"/>
    <property type="match status" value="1"/>
</dbReference>
<dbReference type="Gene3D" id="3.30.420.480">
    <property type="entry name" value="Domain of unknown function (DUF4445)"/>
    <property type="match status" value="1"/>
</dbReference>
<feature type="domain" description="RACo-like middle region" evidence="3">
    <location>
        <begin position="208"/>
        <end position="330"/>
    </location>
</feature>
<evidence type="ECO:0000313" key="4">
    <source>
        <dbReference type="EMBL" id="SFW21139.1"/>
    </source>
</evidence>
<dbReference type="InterPro" id="IPR036010">
    <property type="entry name" value="2Fe-2S_ferredoxin-like_sf"/>
</dbReference>
<evidence type="ECO:0000313" key="5">
    <source>
        <dbReference type="Proteomes" id="UP000182680"/>
    </source>
</evidence>
<accession>A0AA94L1A5</accession>
<dbReference type="PANTHER" id="PTHR42895:SF2">
    <property type="entry name" value="IRON-SULFUR CLUSTER PROTEIN"/>
    <property type="match status" value="1"/>
</dbReference>
<reference evidence="5" key="1">
    <citation type="submission" date="2016-11" db="EMBL/GenBank/DDBJ databases">
        <authorList>
            <person name="Jaros S."/>
            <person name="Januszkiewicz K."/>
            <person name="Wedrychowicz H."/>
        </authorList>
    </citation>
    <scope>NUCLEOTIDE SEQUENCE [LARGE SCALE GENOMIC DNA]</scope>
    <source>
        <strain evidence="5">DSM 7057</strain>
    </source>
</reference>
<feature type="domain" description="RACo C-terminal" evidence="2">
    <location>
        <begin position="341"/>
        <end position="636"/>
    </location>
</feature>
<name>A0AA94L1A5_DESDE</name>